<evidence type="ECO:0000256" key="5">
    <source>
        <dbReference type="RuleBase" id="RU003426"/>
    </source>
</evidence>
<proteinExistence type="inferred from homology"/>
<organism evidence="8 9">
    <name type="scientific">Brassica napus</name>
    <name type="common">Rape</name>
    <dbReference type="NCBI Taxonomy" id="3708"/>
    <lineage>
        <taxon>Eukaryota</taxon>
        <taxon>Viridiplantae</taxon>
        <taxon>Streptophyta</taxon>
        <taxon>Embryophyta</taxon>
        <taxon>Tracheophyta</taxon>
        <taxon>Spermatophyta</taxon>
        <taxon>Magnoliopsida</taxon>
        <taxon>eudicotyledons</taxon>
        <taxon>Gunneridae</taxon>
        <taxon>Pentapetalae</taxon>
        <taxon>rosids</taxon>
        <taxon>malvids</taxon>
        <taxon>Brassicales</taxon>
        <taxon>Brassicaceae</taxon>
        <taxon>Brassiceae</taxon>
        <taxon>Brassica</taxon>
    </lineage>
</organism>
<dbReference type="NCBIfam" id="NF010052">
    <property type="entry name" value="PRK13529.1"/>
    <property type="match status" value="1"/>
</dbReference>
<evidence type="ECO:0000259" key="7">
    <source>
        <dbReference type="SMART" id="SM01274"/>
    </source>
</evidence>
<protein>
    <recommendedName>
        <fullName evidence="5">Malic enzyme</fullName>
    </recommendedName>
</protein>
<evidence type="ECO:0000313" key="8">
    <source>
        <dbReference type="EMBL" id="KAH0870234.1"/>
    </source>
</evidence>
<dbReference type="InterPro" id="IPR012302">
    <property type="entry name" value="Malic_NAD-bd"/>
</dbReference>
<comment type="cofactor">
    <cofactor evidence="1">
        <name>Mn(2+)</name>
        <dbReference type="ChEBI" id="CHEBI:29035"/>
    </cofactor>
</comment>
<dbReference type="SMART" id="SM01274">
    <property type="entry name" value="malic"/>
    <property type="match status" value="1"/>
</dbReference>
<dbReference type="SMART" id="SM00919">
    <property type="entry name" value="Malic_M"/>
    <property type="match status" value="1"/>
</dbReference>
<name>A0ABQ7YPU5_BRANA</name>
<dbReference type="PRINTS" id="PR00072">
    <property type="entry name" value="MALOXRDTASE"/>
</dbReference>
<dbReference type="PANTHER" id="PTHR23406">
    <property type="entry name" value="MALIC ENZYME-RELATED"/>
    <property type="match status" value="1"/>
</dbReference>
<dbReference type="Gene3D" id="3.40.50.720">
    <property type="entry name" value="NAD(P)-binding Rossmann-like Domain"/>
    <property type="match status" value="1"/>
</dbReference>
<dbReference type="CDD" id="cd05312">
    <property type="entry name" value="NAD_bind_1_malic_enz"/>
    <property type="match status" value="1"/>
</dbReference>
<evidence type="ECO:0000256" key="1">
    <source>
        <dbReference type="ARBA" id="ARBA00001936"/>
    </source>
</evidence>
<dbReference type="PIRSF" id="PIRSF000106">
    <property type="entry name" value="ME"/>
    <property type="match status" value="1"/>
</dbReference>
<keyword evidence="5" id="KW-0560">Oxidoreductase</keyword>
<evidence type="ECO:0000256" key="3">
    <source>
        <dbReference type="ARBA" id="ARBA00008785"/>
    </source>
</evidence>
<dbReference type="Proteomes" id="UP000824890">
    <property type="component" value="Unassembled WGS sequence"/>
</dbReference>
<keyword evidence="4 5" id="KW-0479">Metal-binding</keyword>
<sequence length="591" mass="65757">MSSNPSQISDDYVSENRSGVGGGISDVYGEDLATLDQLVTPWVTSVASGYTLMRDPRYNKGLAFTDKERDAHYLTGLLPPVILSQDVQEKKMMHNLRQYTVPLHRYVALMDLQERNERLFYKLLIDNVEELLPVVYTPTVGEACQKYGSIFRRPQGLYISLKEKGKILEVLKNWPQRGIQVIVVTDGERILGLGDLGCQCLPITIDVGTNNEKLLNDEFYIGLKQKRATGEVYHYLYTLFAIYMFQKVRVVVAFFFIQEYAEFLHEFMCAVKQNYGEKVLVQFEDFANHHAFELLSKYCSSHLVFNDDIQGTASVVLAGLIAAQKVLGKSLSDHTFLFLGAGEAGTGIAELIALKISKETGTPIDEIRKKIWLVDSKGLIVSSRKESLQHFKQPWAHDHEPVKELLGAVNAIKPTVLIGTSGVGKTFTKEVVEAMATFNEKPLILALSNPTSQAECTAKEAYTWTEGRAIFASGSPFAPVEYEGKTFFPGQVLLLFTANNCYIFPGLGLGLIMSGAIRVPEALASQVTEENFADGLIYPPFTNIRKISANIAASVGAKTYELGLASNLPRPKDLVKMAESCMYSPVYRNFR</sequence>
<dbReference type="InterPro" id="IPR036291">
    <property type="entry name" value="NAD(P)-bd_dom_sf"/>
</dbReference>
<dbReference type="InterPro" id="IPR037062">
    <property type="entry name" value="Malic_N_dom_sf"/>
</dbReference>
<evidence type="ECO:0000256" key="2">
    <source>
        <dbReference type="ARBA" id="ARBA00001946"/>
    </source>
</evidence>
<comment type="caution">
    <text evidence="8">The sequence shown here is derived from an EMBL/GenBank/DDBJ whole genome shotgun (WGS) entry which is preliminary data.</text>
</comment>
<reference evidence="8 9" key="1">
    <citation type="submission" date="2021-05" db="EMBL/GenBank/DDBJ databases">
        <title>Genome Assembly of Synthetic Allotetraploid Brassica napus Reveals Homoeologous Exchanges between Subgenomes.</title>
        <authorList>
            <person name="Davis J.T."/>
        </authorList>
    </citation>
    <scope>NUCLEOTIDE SEQUENCE [LARGE SCALE GENOMIC DNA]</scope>
    <source>
        <strain evidence="9">cv. Da-Ae</strain>
        <tissue evidence="8">Seedling</tissue>
    </source>
</reference>
<evidence type="ECO:0000313" key="9">
    <source>
        <dbReference type="Proteomes" id="UP000824890"/>
    </source>
</evidence>
<evidence type="ECO:0000259" key="6">
    <source>
        <dbReference type="SMART" id="SM00919"/>
    </source>
</evidence>
<dbReference type="SUPFAM" id="SSF51735">
    <property type="entry name" value="NAD(P)-binding Rossmann-fold domains"/>
    <property type="match status" value="1"/>
</dbReference>
<dbReference type="InterPro" id="IPR012301">
    <property type="entry name" value="Malic_N_dom"/>
</dbReference>
<dbReference type="PROSITE" id="PS00331">
    <property type="entry name" value="MALIC_ENZYMES"/>
    <property type="match status" value="1"/>
</dbReference>
<dbReference type="PANTHER" id="PTHR23406:SF64">
    <property type="entry name" value="NADP-DEPENDENT MALIC ENZYME 3"/>
    <property type="match status" value="1"/>
</dbReference>
<dbReference type="InterPro" id="IPR001891">
    <property type="entry name" value="Malic_OxRdtase"/>
</dbReference>
<dbReference type="Gene3D" id="3.40.50.10380">
    <property type="entry name" value="Malic enzyme, N-terminal domain"/>
    <property type="match status" value="2"/>
</dbReference>
<dbReference type="Pfam" id="PF00390">
    <property type="entry name" value="malic"/>
    <property type="match status" value="2"/>
</dbReference>
<feature type="domain" description="Malic enzyme NAD-binding" evidence="6">
    <location>
        <begin position="309"/>
        <end position="560"/>
    </location>
</feature>
<feature type="domain" description="Malic enzyme N-terminal" evidence="7">
    <location>
        <begin position="113"/>
        <end position="299"/>
    </location>
</feature>
<dbReference type="SUPFAM" id="SSF53223">
    <property type="entry name" value="Aminoacid dehydrogenase-like, N-terminal domain"/>
    <property type="match status" value="1"/>
</dbReference>
<evidence type="ECO:0000256" key="4">
    <source>
        <dbReference type="ARBA" id="ARBA00022723"/>
    </source>
</evidence>
<keyword evidence="9" id="KW-1185">Reference proteome</keyword>
<dbReference type="EMBL" id="JAGKQM010000017">
    <property type="protein sequence ID" value="KAH0870234.1"/>
    <property type="molecule type" value="Genomic_DNA"/>
</dbReference>
<comment type="similarity">
    <text evidence="3 5">Belongs to the malic enzymes family.</text>
</comment>
<comment type="cofactor">
    <cofactor evidence="2">
        <name>Mg(2+)</name>
        <dbReference type="ChEBI" id="CHEBI:18420"/>
    </cofactor>
</comment>
<dbReference type="InterPro" id="IPR015884">
    <property type="entry name" value="Malic_enzyme_CS"/>
</dbReference>
<gene>
    <name evidence="8" type="ORF">HID58_077256</name>
</gene>
<dbReference type="InterPro" id="IPR046346">
    <property type="entry name" value="Aminoacid_DH-like_N_sf"/>
</dbReference>
<accession>A0ABQ7YPU5</accession>
<dbReference type="Pfam" id="PF03949">
    <property type="entry name" value="Malic_M"/>
    <property type="match status" value="1"/>
</dbReference>